<keyword evidence="3 11" id="KW-0597">Phosphoprotein</keyword>
<dbReference type="PRINTS" id="PR00344">
    <property type="entry name" value="BCTRLSENSOR"/>
</dbReference>
<dbReference type="InterPro" id="IPR005467">
    <property type="entry name" value="His_kinase_dom"/>
</dbReference>
<dbReference type="InterPro" id="IPR036890">
    <property type="entry name" value="HATPase_C_sf"/>
</dbReference>
<dbReference type="CDD" id="cd16922">
    <property type="entry name" value="HATPase_EvgS-ArcB-TorS-like"/>
    <property type="match status" value="1"/>
</dbReference>
<dbReference type="PANTHER" id="PTHR45339">
    <property type="entry name" value="HYBRID SIGNAL TRANSDUCTION HISTIDINE KINASE J"/>
    <property type="match status" value="1"/>
</dbReference>
<dbReference type="InterPro" id="IPR036097">
    <property type="entry name" value="HisK_dim/P_sf"/>
</dbReference>
<evidence type="ECO:0000256" key="12">
    <source>
        <dbReference type="SAM" id="Phobius"/>
    </source>
</evidence>
<evidence type="ECO:0000313" key="15">
    <source>
        <dbReference type="EMBL" id="GEK13408.1"/>
    </source>
</evidence>
<feature type="transmembrane region" description="Helical" evidence="12">
    <location>
        <begin position="12"/>
        <end position="34"/>
    </location>
</feature>
<keyword evidence="7" id="KW-0067">ATP-binding</keyword>
<dbReference type="Pfam" id="PF02518">
    <property type="entry name" value="HATPase_c"/>
    <property type="match status" value="1"/>
</dbReference>
<sequence length="864" mass="97090">MNNNMSLKKKSILALACYVCFLITVIGSITYYVVEPPIRENLENNLNLRTQLLAREIEDPLNHSLSILHALVGVAASGYSIDVLEDMTYSVFKESDDIIISGGIWPEPNTLEPSKQLASIFYSRDERGKITSVNDYNIPSNTPYQQESWYTSVSHENSSHNISWSEVYIDPFTKQKMITASQPYFKNNQFAGVSTIDISLKGLIGVIESQAEKHQLGISVYDGNTTIAEYKFAVDESMYVVELFMDDLRWELKVVNSVLTVADETFAQVVNIELGIVPILLACVILAYYFINRSLINPIVLISQQVNERESSEKIDINYGYKDEIADLIDSFNQETEYLEIEKSKAEALAKAKSSFLANMSHEIRTPLNGIIGMSDILTETDLTPVQSEYVETIDTSSQTLLLLINDILDLSKIESGNLVIVPQESNVEEVAYDTLTVILSKATEKGLALQVDLANDLPELVMLDEHRLRQVLMNLISNAVKFTQDGAVILSINYQQKENGRGLLFFSVKDTGIGISKDKCEQIFEPFTQEDSSITRQFGGTGLGLAICRQLVEMLGGELKVDSEKGFGSKFHFILDVEVIEPTHKGLEEYAQSSCVIVSNHMLYATQLEMECKKLGINSRIVQKFVPQDDLISQSDVVIYCQKSSSEALNHVRLMNEYKHRPAIIICKKHQDEKVDFERTIEGVITYPLLGKRFYKVMKQAFIASQSHQGVVSEVKTNGDSGYGEMIDSPHNRKDNLEIIKTVLVVEDNAINQKVASLLLKKAGFCVEIANNGQEALDMVMSKTSPYSLVLMDCMMPIMDGFATTEAIRKWEENQEQKRLPIIALTASVFIEDIDKCYQSGMDDYVAKPFRKELILEKLEAYT</sequence>
<evidence type="ECO:0000256" key="8">
    <source>
        <dbReference type="ARBA" id="ARBA00023012"/>
    </source>
</evidence>
<keyword evidence="5" id="KW-0547">Nucleotide-binding</keyword>
<evidence type="ECO:0000256" key="1">
    <source>
        <dbReference type="ARBA" id="ARBA00000085"/>
    </source>
</evidence>
<dbReference type="Gene3D" id="6.10.340.10">
    <property type="match status" value="1"/>
</dbReference>
<dbReference type="SUPFAM" id="SSF52172">
    <property type="entry name" value="CheY-like"/>
    <property type="match status" value="1"/>
</dbReference>
<dbReference type="Pfam" id="PF22673">
    <property type="entry name" value="MCP-like_PDC_1"/>
    <property type="match status" value="1"/>
</dbReference>
<evidence type="ECO:0000256" key="9">
    <source>
        <dbReference type="ARBA" id="ARBA00064003"/>
    </source>
</evidence>
<protein>
    <recommendedName>
        <fullName evidence="10">Sensory/regulatory protein RpfC</fullName>
        <ecNumber evidence="2">2.7.13.3</ecNumber>
    </recommendedName>
</protein>
<dbReference type="InterPro" id="IPR004358">
    <property type="entry name" value="Sig_transdc_His_kin-like_C"/>
</dbReference>
<evidence type="ECO:0000313" key="16">
    <source>
        <dbReference type="Proteomes" id="UP000321787"/>
    </source>
</evidence>
<organism evidence="15 16">
    <name type="scientific">Aliivibrio fischeri</name>
    <name type="common">Vibrio fischeri</name>
    <dbReference type="NCBI Taxonomy" id="668"/>
    <lineage>
        <taxon>Bacteria</taxon>
        <taxon>Pseudomonadati</taxon>
        <taxon>Pseudomonadota</taxon>
        <taxon>Gammaproteobacteria</taxon>
        <taxon>Vibrionales</taxon>
        <taxon>Vibrionaceae</taxon>
        <taxon>Aliivibrio</taxon>
    </lineage>
</organism>
<dbReference type="Pfam" id="PF00072">
    <property type="entry name" value="Response_reg"/>
    <property type="match status" value="1"/>
</dbReference>
<dbReference type="CDD" id="cd17546">
    <property type="entry name" value="REC_hyHK_CKI1_RcsC-like"/>
    <property type="match status" value="1"/>
</dbReference>
<gene>
    <name evidence="15" type="primary">binK</name>
    <name evidence="15" type="ORF">AFI02nite_14440</name>
</gene>
<dbReference type="Gene3D" id="3.40.50.2300">
    <property type="match status" value="1"/>
</dbReference>
<keyword evidence="8" id="KW-0902">Two-component regulatory system</keyword>
<dbReference type="InterPro" id="IPR001789">
    <property type="entry name" value="Sig_transdc_resp-reg_receiver"/>
</dbReference>
<keyword evidence="12" id="KW-0812">Transmembrane</keyword>
<dbReference type="PROSITE" id="PS50110">
    <property type="entry name" value="RESPONSE_REGULATORY"/>
    <property type="match status" value="1"/>
</dbReference>
<comment type="caution">
    <text evidence="15">The sequence shown here is derived from an EMBL/GenBank/DDBJ whole genome shotgun (WGS) entry which is preliminary data.</text>
</comment>
<dbReference type="RefSeq" id="WP_146863226.1">
    <property type="nucleotide sequence ID" value="NZ_BJTZ01000006.1"/>
</dbReference>
<dbReference type="CDD" id="cd12913">
    <property type="entry name" value="PDC1_MCP_like"/>
    <property type="match status" value="1"/>
</dbReference>
<dbReference type="FunFam" id="1.10.287.130:FF:000002">
    <property type="entry name" value="Two-component osmosensing histidine kinase"/>
    <property type="match status" value="1"/>
</dbReference>
<evidence type="ECO:0000256" key="7">
    <source>
        <dbReference type="ARBA" id="ARBA00022840"/>
    </source>
</evidence>
<dbReference type="Gene3D" id="3.30.450.20">
    <property type="entry name" value="PAS domain"/>
    <property type="match status" value="1"/>
</dbReference>
<dbReference type="SMART" id="SM00388">
    <property type="entry name" value="HisKA"/>
    <property type="match status" value="1"/>
</dbReference>
<dbReference type="EC" id="2.7.13.3" evidence="2"/>
<dbReference type="EMBL" id="BJTZ01000006">
    <property type="protein sequence ID" value="GEK13408.1"/>
    <property type="molecule type" value="Genomic_DNA"/>
</dbReference>
<keyword evidence="4" id="KW-0808">Transferase</keyword>
<dbReference type="InterPro" id="IPR011006">
    <property type="entry name" value="CheY-like_superfamily"/>
</dbReference>
<dbReference type="SUPFAM" id="SSF55874">
    <property type="entry name" value="ATPase domain of HSP90 chaperone/DNA topoisomerase II/histidine kinase"/>
    <property type="match status" value="1"/>
</dbReference>
<feature type="modified residue" description="4-aspartylphosphate" evidence="11">
    <location>
        <position position="794"/>
    </location>
</feature>
<dbReference type="InterPro" id="IPR003661">
    <property type="entry name" value="HisK_dim/P_dom"/>
</dbReference>
<dbReference type="SMART" id="SM00387">
    <property type="entry name" value="HATPase_c"/>
    <property type="match status" value="1"/>
</dbReference>
<evidence type="ECO:0000256" key="4">
    <source>
        <dbReference type="ARBA" id="ARBA00022679"/>
    </source>
</evidence>
<keyword evidence="12" id="KW-1133">Transmembrane helix</keyword>
<keyword evidence="12" id="KW-0472">Membrane</keyword>
<dbReference type="FunFam" id="3.30.565.10:FF:000010">
    <property type="entry name" value="Sensor histidine kinase RcsC"/>
    <property type="match status" value="1"/>
</dbReference>
<dbReference type="Gene3D" id="3.30.565.10">
    <property type="entry name" value="Histidine kinase-like ATPase, C-terminal domain"/>
    <property type="match status" value="1"/>
</dbReference>
<evidence type="ECO:0000259" key="14">
    <source>
        <dbReference type="PROSITE" id="PS50110"/>
    </source>
</evidence>
<evidence type="ECO:0000259" key="13">
    <source>
        <dbReference type="PROSITE" id="PS50109"/>
    </source>
</evidence>
<feature type="domain" description="Response regulatory" evidence="14">
    <location>
        <begin position="743"/>
        <end position="864"/>
    </location>
</feature>
<feature type="domain" description="Histidine kinase" evidence="13">
    <location>
        <begin position="359"/>
        <end position="580"/>
    </location>
</feature>
<dbReference type="CDD" id="cd00082">
    <property type="entry name" value="HisKA"/>
    <property type="match status" value="1"/>
</dbReference>
<evidence type="ECO:0000256" key="11">
    <source>
        <dbReference type="PROSITE-ProRule" id="PRU00169"/>
    </source>
</evidence>
<dbReference type="PANTHER" id="PTHR45339:SF1">
    <property type="entry name" value="HYBRID SIGNAL TRANSDUCTION HISTIDINE KINASE J"/>
    <property type="match status" value="1"/>
</dbReference>
<reference evidence="15 16" key="1">
    <citation type="submission" date="2019-07" db="EMBL/GenBank/DDBJ databases">
        <title>Whole genome shotgun sequence of Aliivibrio fischeri NBRC 101058.</title>
        <authorList>
            <person name="Hosoyama A."/>
            <person name="Uohara A."/>
            <person name="Ohji S."/>
            <person name="Ichikawa N."/>
        </authorList>
    </citation>
    <scope>NUCLEOTIDE SEQUENCE [LARGE SCALE GENOMIC DNA]</scope>
    <source>
        <strain evidence="15 16">NBRC 101058</strain>
    </source>
</reference>
<dbReference type="SMART" id="SM00448">
    <property type="entry name" value="REC"/>
    <property type="match status" value="1"/>
</dbReference>
<evidence type="ECO:0000256" key="5">
    <source>
        <dbReference type="ARBA" id="ARBA00022741"/>
    </source>
</evidence>
<evidence type="ECO:0000256" key="2">
    <source>
        <dbReference type="ARBA" id="ARBA00012438"/>
    </source>
</evidence>
<evidence type="ECO:0000256" key="3">
    <source>
        <dbReference type="ARBA" id="ARBA00022553"/>
    </source>
</evidence>
<dbReference type="PROSITE" id="PS50109">
    <property type="entry name" value="HIS_KIN"/>
    <property type="match status" value="1"/>
</dbReference>
<name>A0A510UFK1_ALIFS</name>
<proteinExistence type="predicted"/>
<dbReference type="AlphaFoldDB" id="A0A510UFK1"/>
<dbReference type="Pfam" id="PF00512">
    <property type="entry name" value="HisKA"/>
    <property type="match status" value="1"/>
</dbReference>
<dbReference type="GO" id="GO:0005524">
    <property type="term" value="F:ATP binding"/>
    <property type="evidence" value="ECO:0007669"/>
    <property type="project" value="UniProtKB-KW"/>
</dbReference>
<dbReference type="Gene3D" id="1.10.287.130">
    <property type="match status" value="1"/>
</dbReference>
<dbReference type="GO" id="GO:0000155">
    <property type="term" value="F:phosphorelay sensor kinase activity"/>
    <property type="evidence" value="ECO:0007669"/>
    <property type="project" value="InterPro"/>
</dbReference>
<comment type="subunit">
    <text evidence="9">At low DSF concentrations, interacts with RpfF.</text>
</comment>
<dbReference type="Proteomes" id="UP000321787">
    <property type="component" value="Unassembled WGS sequence"/>
</dbReference>
<comment type="catalytic activity">
    <reaction evidence="1">
        <text>ATP + protein L-histidine = ADP + protein N-phospho-L-histidine.</text>
        <dbReference type="EC" id="2.7.13.3"/>
    </reaction>
</comment>
<dbReference type="InterPro" id="IPR003594">
    <property type="entry name" value="HATPase_dom"/>
</dbReference>
<evidence type="ECO:0000256" key="6">
    <source>
        <dbReference type="ARBA" id="ARBA00022777"/>
    </source>
</evidence>
<dbReference type="SUPFAM" id="SSF47384">
    <property type="entry name" value="Homodimeric domain of signal transducing histidine kinase"/>
    <property type="match status" value="1"/>
</dbReference>
<keyword evidence="6 15" id="KW-0418">Kinase</keyword>
<evidence type="ECO:0000256" key="10">
    <source>
        <dbReference type="ARBA" id="ARBA00068150"/>
    </source>
</evidence>
<accession>A0A510UFK1</accession>